<sequence>MTANSNPSPTTPSQAVPVATPTTKSDCILAVSRSIFSILENVSQISTIPCLKEAATIACTLLQMLQDMKSNKNAYKGIVQEICTLLVCISMQPGEMSDSLKADIEVLVKDLDMIRELCLRLVSRNRVVRFLLSRKDASELSEIRRNVEFTFKVFYLKSTISIRAIQETWTGKENPQSTQLLLAELKTQREFMKKTGRTLAALRIPANIPAISSGTSPDKSARPARAMQEFNGKHFFGDEVQTTNINLSGRDVTLQSPIQSFNGNMKFWGKVTTVNTIR</sequence>
<comment type="caution">
    <text evidence="1">The sequence shown here is derived from an EMBL/GenBank/DDBJ whole genome shotgun (WGS) entry which is preliminary data.</text>
</comment>
<accession>A0A9P6CYQ9</accession>
<keyword evidence="2" id="KW-1185">Reference proteome</keyword>
<proteinExistence type="predicted"/>
<dbReference type="EMBL" id="MU155257">
    <property type="protein sequence ID" value="KAF9477564.1"/>
    <property type="molecule type" value="Genomic_DNA"/>
</dbReference>
<evidence type="ECO:0000313" key="1">
    <source>
        <dbReference type="EMBL" id="KAF9477564.1"/>
    </source>
</evidence>
<dbReference type="CDD" id="cd21037">
    <property type="entry name" value="MLKL_NTD"/>
    <property type="match status" value="1"/>
</dbReference>
<dbReference type="OrthoDB" id="192148at2759"/>
<reference evidence="1" key="1">
    <citation type="submission" date="2020-11" db="EMBL/GenBank/DDBJ databases">
        <authorList>
            <consortium name="DOE Joint Genome Institute"/>
            <person name="Ahrendt S."/>
            <person name="Riley R."/>
            <person name="Andreopoulos W."/>
            <person name="Labutti K."/>
            <person name="Pangilinan J."/>
            <person name="Ruiz-Duenas F.J."/>
            <person name="Barrasa J.M."/>
            <person name="Sanchez-Garcia M."/>
            <person name="Camarero S."/>
            <person name="Miyauchi S."/>
            <person name="Serrano A."/>
            <person name="Linde D."/>
            <person name="Babiker R."/>
            <person name="Drula E."/>
            <person name="Ayuso-Fernandez I."/>
            <person name="Pacheco R."/>
            <person name="Padilla G."/>
            <person name="Ferreira P."/>
            <person name="Barriuso J."/>
            <person name="Kellner H."/>
            <person name="Castanera R."/>
            <person name="Alfaro M."/>
            <person name="Ramirez L."/>
            <person name="Pisabarro A.G."/>
            <person name="Kuo A."/>
            <person name="Tritt A."/>
            <person name="Lipzen A."/>
            <person name="He G."/>
            <person name="Yan M."/>
            <person name="Ng V."/>
            <person name="Cullen D."/>
            <person name="Martin F."/>
            <person name="Rosso M.-N."/>
            <person name="Henrissat B."/>
            <person name="Hibbett D."/>
            <person name="Martinez A.T."/>
            <person name="Grigoriev I.V."/>
        </authorList>
    </citation>
    <scope>NUCLEOTIDE SEQUENCE</scope>
    <source>
        <strain evidence="1">CIRM-BRFM 674</strain>
    </source>
</reference>
<dbReference type="AlphaFoldDB" id="A0A9P6CYQ9"/>
<protein>
    <submittedName>
        <fullName evidence="1">Uncharacterized protein</fullName>
    </submittedName>
</protein>
<dbReference type="Proteomes" id="UP000807469">
    <property type="component" value="Unassembled WGS sequence"/>
</dbReference>
<evidence type="ECO:0000313" key="2">
    <source>
        <dbReference type="Proteomes" id="UP000807469"/>
    </source>
</evidence>
<gene>
    <name evidence="1" type="ORF">BDN70DRAFT_922536</name>
</gene>
<dbReference type="InterPro" id="IPR059179">
    <property type="entry name" value="MLKL-like_MCAfunc"/>
</dbReference>
<name>A0A9P6CYQ9_9AGAR</name>
<organism evidence="1 2">
    <name type="scientific">Pholiota conissans</name>
    <dbReference type="NCBI Taxonomy" id="109636"/>
    <lineage>
        <taxon>Eukaryota</taxon>
        <taxon>Fungi</taxon>
        <taxon>Dikarya</taxon>
        <taxon>Basidiomycota</taxon>
        <taxon>Agaricomycotina</taxon>
        <taxon>Agaricomycetes</taxon>
        <taxon>Agaricomycetidae</taxon>
        <taxon>Agaricales</taxon>
        <taxon>Agaricineae</taxon>
        <taxon>Strophariaceae</taxon>
        <taxon>Pholiota</taxon>
    </lineage>
</organism>